<evidence type="ECO:0000256" key="2">
    <source>
        <dbReference type="ARBA" id="ARBA00004648"/>
    </source>
</evidence>
<keyword evidence="9 11" id="KW-0472">Membrane</keyword>
<dbReference type="EC" id="3.4.21.89" evidence="4"/>
<sequence>MAFSPMKQKMNRVKRLVKAKLYNTMICYLLSLIVSVNWRIVVYRALIGLHALATTSLYWHMMKFLTHNDIPMSVVLTGSMEPGFIRGDAVALYTLFDQKPVDVGDIVVWKMTQKPVPIVHRIIEKRIIGDQIGYITKGDANADSDVQLYDNGLVYIQDKDLMATGDFLTPTLGYQTLYYTESLLYRFYYFYNIVSSAIMGYYAG</sequence>
<evidence type="ECO:0000256" key="5">
    <source>
        <dbReference type="ARBA" id="ARBA00019685"/>
    </source>
</evidence>
<comment type="subcellular location">
    <subcellularLocation>
        <location evidence="2">Endoplasmic reticulum membrane</location>
        <topology evidence="2">Single-pass type II membrane protein</topology>
    </subcellularLocation>
</comment>
<evidence type="ECO:0000256" key="7">
    <source>
        <dbReference type="ARBA" id="ARBA00022692"/>
    </source>
</evidence>
<dbReference type="NCBIfam" id="TIGR02228">
    <property type="entry name" value="sigpep_I_arch"/>
    <property type="match status" value="1"/>
</dbReference>
<evidence type="ECO:0000256" key="11">
    <source>
        <dbReference type="SAM" id="Phobius"/>
    </source>
</evidence>
<name>V6LT74_9EUKA</name>
<evidence type="ECO:0000256" key="9">
    <source>
        <dbReference type="ARBA" id="ARBA00023136"/>
    </source>
</evidence>
<evidence type="ECO:0000256" key="3">
    <source>
        <dbReference type="ARBA" id="ARBA00011035"/>
    </source>
</evidence>
<dbReference type="CDD" id="cd06530">
    <property type="entry name" value="S26_SPase_I"/>
    <property type="match status" value="1"/>
</dbReference>
<evidence type="ECO:0000313" key="13">
    <source>
        <dbReference type="EMBL" id="KAH0570661.1"/>
    </source>
</evidence>
<dbReference type="PANTHER" id="PTHR10806">
    <property type="entry name" value="SIGNAL PEPTIDASE COMPLEX CATALYTIC SUBUNIT SEC11"/>
    <property type="match status" value="1"/>
</dbReference>
<dbReference type="OrthoDB" id="10257561at2759"/>
<dbReference type="Proteomes" id="UP000018208">
    <property type="component" value="Unassembled WGS sequence"/>
</dbReference>
<dbReference type="InterPro" id="IPR001733">
    <property type="entry name" value="Peptidase_S26B"/>
</dbReference>
<reference evidence="12 13" key="1">
    <citation type="journal article" date="2014" name="PLoS Genet.">
        <title>The Genome of Spironucleus salmonicida Highlights a Fish Pathogen Adapted to Fluctuating Environments.</title>
        <authorList>
            <person name="Xu F."/>
            <person name="Jerlstrom-Hultqvist J."/>
            <person name="Einarsson E."/>
            <person name="Astvaldsson A."/>
            <person name="Svard S.G."/>
            <person name="Andersson J.O."/>
        </authorList>
    </citation>
    <scope>NUCLEOTIDE SEQUENCE</scope>
    <source>
        <strain evidence="13">ATCC 50377</strain>
    </source>
</reference>
<dbReference type="GO" id="GO:0004252">
    <property type="term" value="F:serine-type endopeptidase activity"/>
    <property type="evidence" value="ECO:0007669"/>
    <property type="project" value="InterPro"/>
</dbReference>
<protein>
    <recommendedName>
        <fullName evidence="5">Signal peptidase complex catalytic subunit SEC11</fullName>
        <ecNumber evidence="4">3.4.21.89</ecNumber>
    </recommendedName>
    <alternativeName>
        <fullName evidence="6">Signal peptidase complex catalytic subunit sec11</fullName>
    </alternativeName>
</protein>
<accession>V6LT74</accession>
<dbReference type="GO" id="GO:0006465">
    <property type="term" value="P:signal peptide processing"/>
    <property type="evidence" value="ECO:0007669"/>
    <property type="project" value="InterPro"/>
</dbReference>
<dbReference type="VEuPathDB" id="GiardiaDB:SS50377_26947"/>
<keyword evidence="7 11" id="KW-0812">Transmembrane</keyword>
<organism evidence="12">
    <name type="scientific">Spironucleus salmonicida</name>
    <dbReference type="NCBI Taxonomy" id="348837"/>
    <lineage>
        <taxon>Eukaryota</taxon>
        <taxon>Metamonada</taxon>
        <taxon>Diplomonadida</taxon>
        <taxon>Hexamitidae</taxon>
        <taxon>Hexamitinae</taxon>
        <taxon>Spironucleus</taxon>
    </lineage>
</organism>
<dbReference type="InterPro" id="IPR019533">
    <property type="entry name" value="Peptidase_S26"/>
</dbReference>
<proteinExistence type="inferred from homology"/>
<evidence type="ECO:0000256" key="6">
    <source>
        <dbReference type="ARBA" id="ARBA00021755"/>
    </source>
</evidence>
<comment type="similarity">
    <text evidence="3">Belongs to the peptidase S26B family.</text>
</comment>
<dbReference type="PRINTS" id="PR00728">
    <property type="entry name" value="SIGNALPTASE"/>
</dbReference>
<evidence type="ECO:0000256" key="4">
    <source>
        <dbReference type="ARBA" id="ARBA00013208"/>
    </source>
</evidence>
<dbReference type="InterPro" id="IPR036286">
    <property type="entry name" value="LexA/Signal_pep-like_sf"/>
</dbReference>
<dbReference type="EMBL" id="AUWU02000007">
    <property type="protein sequence ID" value="KAH0570661.1"/>
    <property type="molecule type" value="Genomic_DNA"/>
</dbReference>
<keyword evidence="14" id="KW-1185">Reference proteome</keyword>
<dbReference type="EMBL" id="KI546040">
    <property type="protein sequence ID" value="EST47458.1"/>
    <property type="molecule type" value="Genomic_DNA"/>
</dbReference>
<evidence type="ECO:0000313" key="14">
    <source>
        <dbReference type="Proteomes" id="UP000018208"/>
    </source>
</evidence>
<feature type="transmembrane region" description="Helical" evidence="11">
    <location>
        <begin position="21"/>
        <end position="40"/>
    </location>
</feature>
<dbReference type="SUPFAM" id="SSF51306">
    <property type="entry name" value="LexA/Signal peptidase"/>
    <property type="match status" value="1"/>
</dbReference>
<comment type="function">
    <text evidence="10">Catalytic component of the signal peptidase complex (SPC) which catalyzes the cleavage of N-terminal signal sequences from nascent proteins as they are translocated into the lumen of the endoplasmic reticulum. Specifically cleaves N-terminal signal peptides that contain a hydrophobic alpha-helix (h-region) shorter than 18-20 amino acids.</text>
</comment>
<evidence type="ECO:0000256" key="8">
    <source>
        <dbReference type="ARBA" id="ARBA00022989"/>
    </source>
</evidence>
<keyword evidence="8 11" id="KW-1133">Transmembrane helix</keyword>
<comment type="catalytic activity">
    <reaction evidence="1">
        <text>Cleavage of hydrophobic, N-terminal signal or leader sequences from secreted and periplasmic proteins.</text>
        <dbReference type="EC" id="3.4.21.89"/>
    </reaction>
</comment>
<dbReference type="PANTHER" id="PTHR10806:SF6">
    <property type="entry name" value="SIGNAL PEPTIDASE COMPLEX CATALYTIC SUBUNIT SEC11"/>
    <property type="match status" value="1"/>
</dbReference>
<dbReference type="AlphaFoldDB" id="V6LT74"/>
<evidence type="ECO:0000313" key="12">
    <source>
        <dbReference type="EMBL" id="EST47458.1"/>
    </source>
</evidence>
<reference evidence="13" key="2">
    <citation type="submission" date="2020-12" db="EMBL/GenBank/DDBJ databases">
        <title>New Spironucleus salmonicida genome in near-complete chromosomes.</title>
        <authorList>
            <person name="Xu F."/>
            <person name="Kurt Z."/>
            <person name="Jimenez-Gonzalez A."/>
            <person name="Astvaldsson A."/>
            <person name="Andersson J.O."/>
            <person name="Svard S.G."/>
        </authorList>
    </citation>
    <scope>NUCLEOTIDE SEQUENCE</scope>
    <source>
        <strain evidence="13">ATCC 50377</strain>
    </source>
</reference>
<evidence type="ECO:0000256" key="1">
    <source>
        <dbReference type="ARBA" id="ARBA00000677"/>
    </source>
</evidence>
<gene>
    <name evidence="12" type="ORF">SS50377_12443</name>
    <name evidence="13" type="ORF">SS50377_26947</name>
</gene>
<evidence type="ECO:0000256" key="10">
    <source>
        <dbReference type="ARBA" id="ARBA00045533"/>
    </source>
</evidence>
<dbReference type="GO" id="GO:0009003">
    <property type="term" value="F:signal peptidase activity"/>
    <property type="evidence" value="ECO:0007669"/>
    <property type="project" value="UniProtKB-EC"/>
</dbReference>
<dbReference type="GO" id="GO:0005787">
    <property type="term" value="C:signal peptidase complex"/>
    <property type="evidence" value="ECO:0007669"/>
    <property type="project" value="TreeGrafter"/>
</dbReference>